<dbReference type="AlphaFoldDB" id="A0A4R4GJ00"/>
<evidence type="ECO:0000259" key="1">
    <source>
        <dbReference type="Pfam" id="PF18735"/>
    </source>
</evidence>
<feature type="domain" description="RiboL-PSP-HEPN" evidence="1">
    <location>
        <begin position="90"/>
        <end position="261"/>
    </location>
</feature>
<dbReference type="EMBL" id="SLTU01000001">
    <property type="protein sequence ID" value="TDA75967.1"/>
    <property type="molecule type" value="Genomic_DNA"/>
</dbReference>
<proteinExistence type="predicted"/>
<name>A0A4R4GJ00_9BACT</name>
<dbReference type="InterPro" id="IPR041519">
    <property type="entry name" value="HEPN_RiboL-PSP"/>
</dbReference>
<dbReference type="Pfam" id="PF18735">
    <property type="entry name" value="HEPN_RiboL-PSP"/>
    <property type="match status" value="1"/>
</dbReference>
<evidence type="ECO:0000313" key="3">
    <source>
        <dbReference type="Proteomes" id="UP000294527"/>
    </source>
</evidence>
<dbReference type="RefSeq" id="WP_087338255.1">
    <property type="nucleotide sequence ID" value="NZ_NFIK01000012.1"/>
</dbReference>
<protein>
    <recommendedName>
        <fullName evidence="1">RiboL-PSP-HEPN domain-containing protein</fullName>
    </recommendedName>
</protein>
<comment type="caution">
    <text evidence="2">The sequence shown here is derived from an EMBL/GenBank/DDBJ whole genome shotgun (WGS) entry which is preliminary data.</text>
</comment>
<dbReference type="Proteomes" id="UP000294527">
    <property type="component" value="Unassembled WGS sequence"/>
</dbReference>
<organism evidence="2 3">
    <name type="scientific">Phocaeicola dorei</name>
    <dbReference type="NCBI Taxonomy" id="357276"/>
    <lineage>
        <taxon>Bacteria</taxon>
        <taxon>Pseudomonadati</taxon>
        <taxon>Bacteroidota</taxon>
        <taxon>Bacteroidia</taxon>
        <taxon>Bacteroidales</taxon>
        <taxon>Bacteroidaceae</taxon>
        <taxon>Phocaeicola</taxon>
    </lineage>
</organism>
<reference evidence="2 3" key="1">
    <citation type="journal article" date="2019" name="Nat. Microbiol.">
        <title>Genomic variation and strain-specific functional adaptation in the human gut microbiome during early life.</title>
        <authorList>
            <person name="Vatanen T."/>
            <person name="Plichta D.R."/>
            <person name="Somani J."/>
            <person name="Munch P.C."/>
            <person name="Arthur T.D."/>
            <person name="Hall A.B."/>
            <person name="Rudolf S."/>
            <person name="Oakeley E.J."/>
            <person name="Ke X."/>
            <person name="Young R.A."/>
            <person name="Haiser H.J."/>
            <person name="Kolde R."/>
            <person name="Yassour M."/>
            <person name="Luopajarvi K."/>
            <person name="Siljander H."/>
            <person name="Virtanen S.M."/>
            <person name="Ilonen J."/>
            <person name="Uibo R."/>
            <person name="Tillmann V."/>
            <person name="Mokurov S."/>
            <person name="Dorshakova N."/>
            <person name="Porter J.A."/>
            <person name="McHardy A.C."/>
            <person name="Lahdesmaki H."/>
            <person name="Vlamakis H."/>
            <person name="Huttenhower C."/>
            <person name="Knip M."/>
            <person name="Xavier R.J."/>
        </authorList>
    </citation>
    <scope>NUCLEOTIDE SEQUENCE [LARGE SCALE GENOMIC DNA]</scope>
    <source>
        <strain evidence="2 3">RJX1047</strain>
    </source>
</reference>
<sequence>MGKRIYVNGGILITTPFFAYKNAGASYDLPPENSEIIEPNTITETGEPYLEISNEHPQSIFNEYYAKTFFTTQHTFAYFFQKDFIGSYNDFKQRIDEIQSVINIKGLDEQKQNIINKLSYINIITSLDTFICDIILTKIIQDEESFNNFFNSIPPCKKKDEMTKLKEDNLVAQWEQKVIEYVMRTSYSNIDTIKDILKELFKVSIIDTNGKMKKHFYYRNLLAHRNGRKKDGGYINITNEELKSLITDTQSIAKQIQTKIKPEH</sequence>
<gene>
    <name evidence="2" type="ORF">E1I98_06185</name>
</gene>
<accession>A0A4R4GJ00</accession>
<evidence type="ECO:0000313" key="2">
    <source>
        <dbReference type="EMBL" id="TDA75967.1"/>
    </source>
</evidence>